<dbReference type="STRING" id="1760988.SAMN02949497_3737"/>
<accession>A0A1Y6D756</accession>
<evidence type="ECO:0000313" key="3">
    <source>
        <dbReference type="EMBL" id="SMF96342.1"/>
    </source>
</evidence>
<comment type="function">
    <text evidence="2">Antitoxin component of a type II toxin-antitoxin (TA) system.</text>
</comment>
<reference evidence="3 4" key="1">
    <citation type="submission" date="2016-12" db="EMBL/GenBank/DDBJ databases">
        <authorList>
            <person name="Song W.-J."/>
            <person name="Kurnit D.M."/>
        </authorList>
    </citation>
    <scope>NUCLEOTIDE SEQUENCE [LARGE SCALE GENOMIC DNA]</scope>
    <source>
        <strain evidence="3 4">175</strain>
    </source>
</reference>
<evidence type="ECO:0000313" key="4">
    <source>
        <dbReference type="Proteomes" id="UP000192923"/>
    </source>
</evidence>
<proteinExistence type="inferred from homology"/>
<protein>
    <recommendedName>
        <fullName evidence="2">Antitoxin</fullName>
    </recommendedName>
</protein>
<dbReference type="EMBL" id="FXAM01000001">
    <property type="protein sequence ID" value="SMF96342.1"/>
    <property type="molecule type" value="Genomic_DNA"/>
</dbReference>
<dbReference type="InterPro" id="IPR006442">
    <property type="entry name" value="Antitoxin_Phd/YefM"/>
</dbReference>
<dbReference type="OrthoDB" id="9800503at2"/>
<dbReference type="AlphaFoldDB" id="A0A1Y6D756"/>
<dbReference type="Gene3D" id="3.40.1620.10">
    <property type="entry name" value="YefM-like domain"/>
    <property type="match status" value="1"/>
</dbReference>
<evidence type="ECO:0000256" key="1">
    <source>
        <dbReference type="ARBA" id="ARBA00009981"/>
    </source>
</evidence>
<keyword evidence="4" id="KW-1185">Reference proteome</keyword>
<dbReference type="Proteomes" id="UP000192923">
    <property type="component" value="Unassembled WGS sequence"/>
</dbReference>
<gene>
    <name evidence="3" type="ORF">SAMN02949497_3737</name>
</gene>
<dbReference type="Pfam" id="PF02604">
    <property type="entry name" value="PhdYeFM_antitox"/>
    <property type="match status" value="1"/>
</dbReference>
<sequence length="77" mass="8170">MKTANITESPVDFSALLAEAEAGEPVLILRQGQPVARLVAEPARSAPFDLGALRDFVQAGPCHASPTVAEMRENNLL</sequence>
<organism evidence="3 4">
    <name type="scientific">Methylomagnum ishizawai</name>
    <dbReference type="NCBI Taxonomy" id="1760988"/>
    <lineage>
        <taxon>Bacteria</taxon>
        <taxon>Pseudomonadati</taxon>
        <taxon>Pseudomonadota</taxon>
        <taxon>Gammaproteobacteria</taxon>
        <taxon>Methylococcales</taxon>
        <taxon>Methylococcaceae</taxon>
        <taxon>Methylomagnum</taxon>
    </lineage>
</organism>
<name>A0A1Y6D756_9GAMM</name>
<dbReference type="InterPro" id="IPR036165">
    <property type="entry name" value="YefM-like_sf"/>
</dbReference>
<dbReference type="SUPFAM" id="SSF143120">
    <property type="entry name" value="YefM-like"/>
    <property type="match status" value="1"/>
</dbReference>
<evidence type="ECO:0000256" key="2">
    <source>
        <dbReference type="RuleBase" id="RU362080"/>
    </source>
</evidence>
<comment type="similarity">
    <text evidence="1 2">Belongs to the phD/YefM antitoxin family.</text>
</comment>
<dbReference type="RefSeq" id="WP_085215237.1">
    <property type="nucleotide sequence ID" value="NZ_FXAM01000001.1"/>
</dbReference>